<comment type="similarity">
    <text evidence="2 9">Belongs to the glycosyl hydrolase 4 family.</text>
</comment>
<evidence type="ECO:0000256" key="4">
    <source>
        <dbReference type="ARBA" id="ARBA00022801"/>
    </source>
</evidence>
<sequence length="448" mass="49844">MFNIETVKQIKIAYIGGGSKGWARSLMSDLALDERMSGMVALYDLDFEAALQNEAIGNLSGNGKWRYEAVSSLKKALSGADVTVISILPGTLDHMETDVHLPEQFGIYQSVGDTVGPGGIIRGLRAAPMFADIACAIRDYAPDSWVMNYTNPMSVCTRMLYKVFPDIKAFGCCHEVFGTQKLLCEMVKERLGLNVKQREDIKVNVLGINHFTWVTEASFRHIDLVPVFQEFAAQYAETGYEPSGESWRDSVFHSAHRVAFHLFETYGAIPAAGDRHLAEFFPAFYLKDPEKWKFHLTSVGYRKQESLRRKKETDHMIKQKQGAALKASGEEGVNMIAALLGLGDLMTNVNLPNEGQAANLPMGAIVETNAYITRNRVQPIFSGTLPKRLEMLANRHISNQEAVAEAGFTQDDSLAFQAFINDPLITLDRADAERLFREMLSCNQIGAR</sequence>
<dbReference type="EMBL" id="CP002207">
    <property type="protein sequence ID" value="ADP31188.1"/>
    <property type="molecule type" value="Genomic_DNA"/>
</dbReference>
<evidence type="ECO:0000256" key="7">
    <source>
        <dbReference type="ARBA" id="ARBA00023277"/>
    </source>
</evidence>
<feature type="domain" description="Glycosyl hydrolase family 4 C-terminal" evidence="10">
    <location>
        <begin position="205"/>
        <end position="425"/>
    </location>
</feature>
<dbReference type="PANTHER" id="PTHR32092">
    <property type="entry name" value="6-PHOSPHO-BETA-GLUCOSIDASE-RELATED"/>
    <property type="match status" value="1"/>
</dbReference>
<dbReference type="SUPFAM" id="SSF51735">
    <property type="entry name" value="NAD(P)-binding Rossmann-fold domains"/>
    <property type="match status" value="1"/>
</dbReference>
<name>A0ABM5LTV7_BACA1</name>
<protein>
    <submittedName>
        <fullName evidence="11">Glycosidase</fullName>
    </submittedName>
</protein>
<dbReference type="Pfam" id="PF11975">
    <property type="entry name" value="Glyco_hydro_4C"/>
    <property type="match status" value="1"/>
</dbReference>
<accession>A0ABM5LTV7</accession>
<dbReference type="SUPFAM" id="SSF56327">
    <property type="entry name" value="LDH C-terminal domain-like"/>
    <property type="match status" value="1"/>
</dbReference>
<gene>
    <name evidence="11" type="ordered locus">BATR1942_01150</name>
</gene>
<keyword evidence="3" id="KW-0479">Metal-binding</keyword>
<evidence type="ECO:0000256" key="6">
    <source>
        <dbReference type="ARBA" id="ARBA00023211"/>
    </source>
</evidence>
<evidence type="ECO:0000313" key="12">
    <source>
        <dbReference type="Proteomes" id="UP000006867"/>
    </source>
</evidence>
<evidence type="ECO:0000256" key="8">
    <source>
        <dbReference type="ARBA" id="ARBA00023295"/>
    </source>
</evidence>
<dbReference type="InterPro" id="IPR036291">
    <property type="entry name" value="NAD(P)-bd_dom_sf"/>
</dbReference>
<evidence type="ECO:0000256" key="1">
    <source>
        <dbReference type="ARBA" id="ARBA00001936"/>
    </source>
</evidence>
<dbReference type="PANTHER" id="PTHR32092:SF2">
    <property type="entry name" value="ALPHA-GALACTURONIDASE"/>
    <property type="match status" value="1"/>
</dbReference>
<dbReference type="InterPro" id="IPR053715">
    <property type="entry name" value="GH4_Enzyme_sf"/>
</dbReference>
<keyword evidence="7" id="KW-0119">Carbohydrate metabolism</keyword>
<comment type="cofactor">
    <cofactor evidence="9">
        <name>NAD(+)</name>
        <dbReference type="ChEBI" id="CHEBI:57540"/>
    </cofactor>
    <text evidence="9">Binds 1 NAD(+) per subunit.</text>
</comment>
<evidence type="ECO:0000256" key="5">
    <source>
        <dbReference type="ARBA" id="ARBA00023027"/>
    </source>
</evidence>
<dbReference type="PRINTS" id="PR00732">
    <property type="entry name" value="GLHYDRLASE4"/>
</dbReference>
<comment type="cofactor">
    <cofactor evidence="1">
        <name>Mn(2+)</name>
        <dbReference type="ChEBI" id="CHEBI:29035"/>
    </cofactor>
</comment>
<keyword evidence="4 9" id="KW-0378">Hydrolase</keyword>
<dbReference type="GO" id="GO:0016798">
    <property type="term" value="F:hydrolase activity, acting on glycosyl bonds"/>
    <property type="evidence" value="ECO:0007669"/>
    <property type="project" value="UniProtKB-KW"/>
</dbReference>
<dbReference type="RefSeq" id="WP_013390427.1">
    <property type="nucleotide sequence ID" value="NC_014639.1"/>
</dbReference>
<dbReference type="Proteomes" id="UP000006867">
    <property type="component" value="Chromosome"/>
</dbReference>
<evidence type="ECO:0000256" key="3">
    <source>
        <dbReference type="ARBA" id="ARBA00022723"/>
    </source>
</evidence>
<reference evidence="11 12" key="1">
    <citation type="journal article" date="2011" name="Front. Microbiol.">
        <title>Genomic signatures of strain selection and enhancement in Bacillus atrophaeus var. globigii, a historical biowarfare simulant.</title>
        <authorList>
            <person name="Gibbons H.S."/>
            <person name="Broomall S.M."/>
            <person name="McNew L.A."/>
            <person name="Daligault H."/>
            <person name="Chapman C."/>
            <person name="Bruce D."/>
            <person name="Karavis M."/>
            <person name="Krepps M."/>
            <person name="McGregor P.A."/>
            <person name="Hong C."/>
            <person name="Park K.H."/>
            <person name="Akmal A."/>
            <person name="Feldman A."/>
            <person name="Lin J.S."/>
            <person name="Chang W.E."/>
            <person name="Higgs B.W."/>
            <person name="Demirev P."/>
            <person name="Lindquist J."/>
            <person name="Liem A."/>
            <person name="Fochler E."/>
            <person name="Read T.D."/>
            <person name="Tapia R."/>
            <person name="Johnson S."/>
            <person name="Bishop-Lilly K.A."/>
            <person name="Detter C."/>
            <person name="Han C."/>
            <person name="Sozhamannan S."/>
            <person name="Rosenzweig C.N."/>
            <person name="Skowronski E.W."/>
        </authorList>
    </citation>
    <scope>NUCLEOTIDE SEQUENCE [LARGE SCALE GENOMIC DNA]</scope>
    <source>
        <strain evidence="11 12">1942</strain>
    </source>
</reference>
<evidence type="ECO:0000256" key="9">
    <source>
        <dbReference type="RuleBase" id="RU361152"/>
    </source>
</evidence>
<keyword evidence="8 9" id="KW-0326">Glycosidase</keyword>
<organism evidence="11 12">
    <name type="scientific">Bacillus atrophaeus (strain 1942)</name>
    <dbReference type="NCBI Taxonomy" id="720555"/>
    <lineage>
        <taxon>Bacteria</taxon>
        <taxon>Bacillati</taxon>
        <taxon>Bacillota</taxon>
        <taxon>Bacilli</taxon>
        <taxon>Bacillales</taxon>
        <taxon>Bacillaceae</taxon>
        <taxon>Bacillus</taxon>
    </lineage>
</organism>
<dbReference type="InterPro" id="IPR022616">
    <property type="entry name" value="Glyco_hydro_4_C"/>
</dbReference>
<dbReference type="Gene3D" id="3.90.1820.10">
    <property type="entry name" value="AglA-like glucosidase"/>
    <property type="match status" value="1"/>
</dbReference>
<keyword evidence="12" id="KW-1185">Reference proteome</keyword>
<keyword evidence="5 9" id="KW-0520">NAD</keyword>
<proteinExistence type="inferred from homology"/>
<dbReference type="Pfam" id="PF02056">
    <property type="entry name" value="Glyco_hydro_4"/>
    <property type="match status" value="1"/>
</dbReference>
<evidence type="ECO:0000259" key="10">
    <source>
        <dbReference type="Pfam" id="PF11975"/>
    </source>
</evidence>
<evidence type="ECO:0000256" key="2">
    <source>
        <dbReference type="ARBA" id="ARBA00010141"/>
    </source>
</evidence>
<keyword evidence="6" id="KW-0464">Manganese</keyword>
<evidence type="ECO:0000313" key="11">
    <source>
        <dbReference type="EMBL" id="ADP31188.1"/>
    </source>
</evidence>
<dbReference type="InterPro" id="IPR001088">
    <property type="entry name" value="Glyco_hydro_4"/>
</dbReference>
<dbReference type="InterPro" id="IPR015955">
    <property type="entry name" value="Lactate_DH/Glyco_Ohase_4_C"/>
</dbReference>